<dbReference type="STRING" id="561720.SAMN06275492_11724"/>
<evidence type="ECO:0000256" key="3">
    <source>
        <dbReference type="ARBA" id="ARBA00022741"/>
    </source>
</evidence>
<dbReference type="Proteomes" id="UP000193355">
    <property type="component" value="Unassembled WGS sequence"/>
</dbReference>
<dbReference type="GO" id="GO:0019301">
    <property type="term" value="P:rhamnose catabolic process"/>
    <property type="evidence" value="ECO:0007669"/>
    <property type="project" value="InterPro"/>
</dbReference>
<evidence type="ECO:0000313" key="10">
    <source>
        <dbReference type="Proteomes" id="UP000193355"/>
    </source>
</evidence>
<dbReference type="InterPro" id="IPR013449">
    <property type="entry name" value="Rhamnulokinase"/>
</dbReference>
<evidence type="ECO:0000313" key="9">
    <source>
        <dbReference type="EMBL" id="SMG32307.1"/>
    </source>
</evidence>
<dbReference type="InterPro" id="IPR050406">
    <property type="entry name" value="FGGY_Carb_Kinase"/>
</dbReference>
<sequence length="481" mass="53317">MIPMETAVHCLAFDLGSSGGRATLGTYDGESLSLETVHSFERRPIRVGARWYWEVLSDLEEIRKGLIKASTRLKGKPFTVGIDTWGVDYGLIDEAGDLMVPVHSYRDPRTEGLYDELFDLIPKDEIYRRTGIMFIQFNTLLQLYAHRREKPWIFDHAKSLLFPPDLFAYFLTGKMANEVTIASTSQFFDPSSRSWAPDLLEKAGVPSGLLCPLISPGTFIGPLEEGFRQASGLPEGISVVAVAGHDTASALAATPFEKGVRSSFISLGTWSLLGTELDRPELSPKSMEMNFTNEMGVGDKVVYHRIIAGLWLIQECRRSWRDRGSDLSYDEIHKAAHSATPGRFLFDPDDLRFMNPDNMPEAIGSWFIDRGEEPPETVGEFARSIYDSLASRYGTALRDMEDTVGVVDRINVVGGGTKASLLCQLTANATGKTVLAGPVEATTMGNLICQLQALGVVDGLDEGRDVIRRSCKLHRYEPKRH</sequence>
<keyword evidence="5" id="KW-0067">ATP-binding</keyword>
<protein>
    <submittedName>
        <fullName evidence="9">Rhamnulokinase</fullName>
    </submittedName>
</protein>
<feature type="domain" description="Carbohydrate kinase FGGY C-terminal" evidence="8">
    <location>
        <begin position="265"/>
        <end position="453"/>
    </location>
</feature>
<dbReference type="CDD" id="cd07771">
    <property type="entry name" value="ASKHA_NBD_FGGY_RhaB-like"/>
    <property type="match status" value="1"/>
</dbReference>
<keyword evidence="4 9" id="KW-0418">Kinase</keyword>
<comment type="similarity">
    <text evidence="1">Belongs to the FGGY kinase family.</text>
</comment>
<feature type="domain" description="Carbohydrate kinase FGGY N-terminal" evidence="7">
    <location>
        <begin position="11"/>
        <end position="251"/>
    </location>
</feature>
<keyword evidence="3" id="KW-0547">Nucleotide-binding</keyword>
<keyword evidence="2" id="KW-0808">Transferase</keyword>
<keyword evidence="10" id="KW-1185">Reference proteome</keyword>
<dbReference type="InterPro" id="IPR043129">
    <property type="entry name" value="ATPase_NBD"/>
</dbReference>
<keyword evidence="6" id="KW-0684">Rhamnose metabolism</keyword>
<dbReference type="GO" id="GO:0005524">
    <property type="term" value="F:ATP binding"/>
    <property type="evidence" value="ECO:0007669"/>
    <property type="project" value="UniProtKB-KW"/>
</dbReference>
<name>A0A1X7JWT9_9BACT</name>
<evidence type="ECO:0000256" key="5">
    <source>
        <dbReference type="ARBA" id="ARBA00022840"/>
    </source>
</evidence>
<dbReference type="PANTHER" id="PTHR43095">
    <property type="entry name" value="SUGAR KINASE"/>
    <property type="match status" value="1"/>
</dbReference>
<reference evidence="10" key="1">
    <citation type="submission" date="2017-04" db="EMBL/GenBank/DDBJ databases">
        <authorList>
            <person name="Varghese N."/>
            <person name="Submissions S."/>
        </authorList>
    </citation>
    <scope>NUCLEOTIDE SEQUENCE [LARGE SCALE GENOMIC DNA]</scope>
    <source>
        <strain evidence="10">USBA 82</strain>
    </source>
</reference>
<evidence type="ECO:0000256" key="6">
    <source>
        <dbReference type="ARBA" id="ARBA00023308"/>
    </source>
</evidence>
<evidence type="ECO:0000256" key="1">
    <source>
        <dbReference type="ARBA" id="ARBA00009156"/>
    </source>
</evidence>
<dbReference type="Pfam" id="PF00370">
    <property type="entry name" value="FGGY_N"/>
    <property type="match status" value="1"/>
</dbReference>
<dbReference type="InterPro" id="IPR018485">
    <property type="entry name" value="FGGY_C"/>
</dbReference>
<organism evidence="9 10">
    <name type="scientific">Dethiosulfovibrio salsuginis</name>
    <dbReference type="NCBI Taxonomy" id="561720"/>
    <lineage>
        <taxon>Bacteria</taxon>
        <taxon>Thermotogati</taxon>
        <taxon>Synergistota</taxon>
        <taxon>Synergistia</taxon>
        <taxon>Synergistales</taxon>
        <taxon>Dethiosulfovibrionaceae</taxon>
        <taxon>Dethiosulfovibrio</taxon>
    </lineage>
</organism>
<gene>
    <name evidence="9" type="ORF">SAMN06275492_11724</name>
</gene>
<evidence type="ECO:0000256" key="2">
    <source>
        <dbReference type="ARBA" id="ARBA00022679"/>
    </source>
</evidence>
<dbReference type="GO" id="GO:0008993">
    <property type="term" value="F:rhamnulokinase activity"/>
    <property type="evidence" value="ECO:0007669"/>
    <property type="project" value="InterPro"/>
</dbReference>
<evidence type="ECO:0000256" key="4">
    <source>
        <dbReference type="ARBA" id="ARBA00022777"/>
    </source>
</evidence>
<dbReference type="PANTHER" id="PTHR43095:SF2">
    <property type="entry name" value="GLUCONOKINASE"/>
    <property type="match status" value="1"/>
</dbReference>
<proteinExistence type="inferred from homology"/>
<dbReference type="Pfam" id="PF02782">
    <property type="entry name" value="FGGY_C"/>
    <property type="match status" value="1"/>
</dbReference>
<dbReference type="Gene3D" id="3.30.420.40">
    <property type="match status" value="2"/>
</dbReference>
<accession>A0A1X7JWT9</accession>
<dbReference type="SUPFAM" id="SSF53067">
    <property type="entry name" value="Actin-like ATPase domain"/>
    <property type="match status" value="2"/>
</dbReference>
<dbReference type="EMBL" id="FXBB01000017">
    <property type="protein sequence ID" value="SMG32307.1"/>
    <property type="molecule type" value="Genomic_DNA"/>
</dbReference>
<dbReference type="InterPro" id="IPR018484">
    <property type="entry name" value="FGGY_N"/>
</dbReference>
<dbReference type="AlphaFoldDB" id="A0A1X7JWT9"/>
<evidence type="ECO:0000259" key="7">
    <source>
        <dbReference type="Pfam" id="PF00370"/>
    </source>
</evidence>
<evidence type="ECO:0000259" key="8">
    <source>
        <dbReference type="Pfam" id="PF02782"/>
    </source>
</evidence>